<feature type="region of interest" description="Disordered" evidence="1">
    <location>
        <begin position="1"/>
        <end position="36"/>
    </location>
</feature>
<keyword evidence="3" id="KW-1185">Reference proteome</keyword>
<feature type="region of interest" description="Disordered" evidence="1">
    <location>
        <begin position="159"/>
        <end position="193"/>
    </location>
</feature>
<accession>A0ABQ8UCH2</accession>
<feature type="compositionally biased region" description="Pro residues" evidence="1">
    <location>
        <begin position="178"/>
        <end position="193"/>
    </location>
</feature>
<protein>
    <submittedName>
        <fullName evidence="2">Uncharacterized protein</fullName>
    </submittedName>
</protein>
<comment type="caution">
    <text evidence="2">The sequence shown here is derived from an EMBL/GenBank/DDBJ whole genome shotgun (WGS) entry which is preliminary data.</text>
</comment>
<dbReference type="EMBL" id="JAPMOS010000080">
    <property type="protein sequence ID" value="KAJ4456141.1"/>
    <property type="molecule type" value="Genomic_DNA"/>
</dbReference>
<feature type="compositionally biased region" description="Pro residues" evidence="1">
    <location>
        <begin position="20"/>
        <end position="36"/>
    </location>
</feature>
<proteinExistence type="predicted"/>
<dbReference type="Proteomes" id="UP001141327">
    <property type="component" value="Unassembled WGS sequence"/>
</dbReference>
<organism evidence="2 3">
    <name type="scientific">Paratrimastix pyriformis</name>
    <dbReference type="NCBI Taxonomy" id="342808"/>
    <lineage>
        <taxon>Eukaryota</taxon>
        <taxon>Metamonada</taxon>
        <taxon>Preaxostyla</taxon>
        <taxon>Paratrimastigidae</taxon>
        <taxon>Paratrimastix</taxon>
    </lineage>
</organism>
<evidence type="ECO:0000313" key="2">
    <source>
        <dbReference type="EMBL" id="KAJ4456141.1"/>
    </source>
</evidence>
<evidence type="ECO:0000313" key="3">
    <source>
        <dbReference type="Proteomes" id="UP001141327"/>
    </source>
</evidence>
<evidence type="ECO:0000256" key="1">
    <source>
        <dbReference type="SAM" id="MobiDB-lite"/>
    </source>
</evidence>
<gene>
    <name evidence="2" type="ORF">PAPYR_8744</name>
</gene>
<sequence length="193" mass="20818">MSRLPPSAFVPQNQQQTFLPPLPPLPPLPFPPRPLRLPQPLNSFPPLIPPPPGKPLPIPAHLLMHPSIVPFPPNSALPPPPPPPLPPPLPMQVAIRLNPLTVPETLQETEMLLSGALENGNLERWKEATAHMLRAQGNLLQLGQILDAQMVALAQMRNGDVAGRAGAQPPQPEQQSPQPQPQHSPTAPPNLGE</sequence>
<reference evidence="2" key="1">
    <citation type="journal article" date="2022" name="bioRxiv">
        <title>Genomics of Preaxostyla Flagellates Illuminates Evolutionary Transitions and the Path Towards Mitochondrial Loss.</title>
        <authorList>
            <person name="Novak L.V.F."/>
            <person name="Treitli S.C."/>
            <person name="Pyrih J."/>
            <person name="Halakuc P."/>
            <person name="Pipaliya S.V."/>
            <person name="Vacek V."/>
            <person name="Brzon O."/>
            <person name="Soukal P."/>
            <person name="Eme L."/>
            <person name="Dacks J.B."/>
            <person name="Karnkowska A."/>
            <person name="Elias M."/>
            <person name="Hampl V."/>
        </authorList>
    </citation>
    <scope>NUCLEOTIDE SEQUENCE</scope>
    <source>
        <strain evidence="2">RCP-MX</strain>
    </source>
</reference>
<name>A0ABQ8UCH2_9EUKA</name>